<dbReference type="InterPro" id="IPR001610">
    <property type="entry name" value="PAC"/>
</dbReference>
<gene>
    <name evidence="5" type="ORF">METUNv1_02625</name>
</gene>
<dbReference type="Pfam" id="PF13426">
    <property type="entry name" value="PAS_9"/>
    <property type="match status" value="1"/>
</dbReference>
<dbReference type="Gene3D" id="3.20.20.450">
    <property type="entry name" value="EAL domain"/>
    <property type="match status" value="1"/>
</dbReference>
<dbReference type="eggNOG" id="COG5001">
    <property type="taxonomic scope" value="Bacteria"/>
</dbReference>
<name>F5REA7_METUF</name>
<dbReference type="InterPro" id="IPR000700">
    <property type="entry name" value="PAS-assoc_C"/>
</dbReference>
<dbReference type="PANTHER" id="PTHR44757:SF2">
    <property type="entry name" value="BIOFILM ARCHITECTURE MAINTENANCE PROTEIN MBAA"/>
    <property type="match status" value="1"/>
</dbReference>
<dbReference type="PROSITE" id="PS50883">
    <property type="entry name" value="EAL"/>
    <property type="match status" value="1"/>
</dbReference>
<dbReference type="NCBIfam" id="TIGR00254">
    <property type="entry name" value="GGDEF"/>
    <property type="match status" value="1"/>
</dbReference>
<evidence type="ECO:0000259" key="2">
    <source>
        <dbReference type="PROSITE" id="PS50113"/>
    </source>
</evidence>
<dbReference type="PROSITE" id="PS50112">
    <property type="entry name" value="PAS"/>
    <property type="match status" value="2"/>
</dbReference>
<dbReference type="FunFam" id="3.30.70.270:FF:000001">
    <property type="entry name" value="Diguanylate cyclase domain protein"/>
    <property type="match status" value="1"/>
</dbReference>
<dbReference type="SMART" id="SM00091">
    <property type="entry name" value="PAS"/>
    <property type="match status" value="2"/>
</dbReference>
<dbReference type="InterPro" id="IPR013767">
    <property type="entry name" value="PAS_fold"/>
</dbReference>
<proteinExistence type="predicted"/>
<dbReference type="CDD" id="cd01949">
    <property type="entry name" value="GGDEF"/>
    <property type="match status" value="1"/>
</dbReference>
<protein>
    <submittedName>
        <fullName evidence="5">Diguanylate cyclase/phosphodiesterase with PAS/PAC and GAF sensor S</fullName>
    </submittedName>
</protein>
<dbReference type="Gene3D" id="3.30.450.20">
    <property type="entry name" value="PAS domain"/>
    <property type="match status" value="2"/>
</dbReference>
<dbReference type="CDD" id="cd01948">
    <property type="entry name" value="EAL"/>
    <property type="match status" value="1"/>
</dbReference>
<dbReference type="EMBL" id="AFHG01000052">
    <property type="protein sequence ID" value="EGK71238.1"/>
    <property type="molecule type" value="Genomic_DNA"/>
</dbReference>
<feature type="domain" description="PAC" evidence="2">
    <location>
        <begin position="88"/>
        <end position="140"/>
    </location>
</feature>
<dbReference type="NCBIfam" id="TIGR00229">
    <property type="entry name" value="sensory_box"/>
    <property type="match status" value="2"/>
</dbReference>
<dbReference type="PANTHER" id="PTHR44757">
    <property type="entry name" value="DIGUANYLATE CYCLASE DGCP"/>
    <property type="match status" value="1"/>
</dbReference>
<keyword evidence="6" id="KW-1185">Reference proteome</keyword>
<dbReference type="PROSITE" id="PS50887">
    <property type="entry name" value="GGDEF"/>
    <property type="match status" value="1"/>
</dbReference>
<feature type="domain" description="PAS" evidence="1">
    <location>
        <begin position="15"/>
        <end position="69"/>
    </location>
</feature>
<evidence type="ECO:0000259" key="4">
    <source>
        <dbReference type="PROSITE" id="PS50887"/>
    </source>
</evidence>
<dbReference type="SUPFAM" id="SSF55785">
    <property type="entry name" value="PYP-like sensor domain (PAS domain)"/>
    <property type="match status" value="2"/>
</dbReference>
<evidence type="ECO:0000313" key="5">
    <source>
        <dbReference type="EMBL" id="EGK71238.1"/>
    </source>
</evidence>
<dbReference type="InterPro" id="IPR000160">
    <property type="entry name" value="GGDEF_dom"/>
</dbReference>
<dbReference type="InterPro" id="IPR001633">
    <property type="entry name" value="EAL_dom"/>
</dbReference>
<dbReference type="InterPro" id="IPR043128">
    <property type="entry name" value="Rev_trsase/Diguanyl_cyclase"/>
</dbReference>
<dbReference type="RefSeq" id="WP_008062377.1">
    <property type="nucleotide sequence ID" value="NZ_AFHG01000052.1"/>
</dbReference>
<dbReference type="SUPFAM" id="SSF141868">
    <property type="entry name" value="EAL domain-like"/>
    <property type="match status" value="1"/>
</dbReference>
<dbReference type="InterPro" id="IPR000014">
    <property type="entry name" value="PAS"/>
</dbReference>
<dbReference type="SUPFAM" id="SSF55073">
    <property type="entry name" value="Nucleotide cyclase"/>
    <property type="match status" value="1"/>
</dbReference>
<dbReference type="CDD" id="cd00130">
    <property type="entry name" value="PAS"/>
    <property type="match status" value="2"/>
</dbReference>
<evidence type="ECO:0000313" key="6">
    <source>
        <dbReference type="Proteomes" id="UP000005019"/>
    </source>
</evidence>
<sequence length="703" mass="78135">MCAAEESAPPNIAGAPEHFRAIFESSDDAIVSKTLDGRITSWNAGATRMFGYSEQDMLHQPMLRLFPPERVAEEDFILDKIRHGEKVDHYETERLHRDGRRIHVSVSVSPVRDATGRIIGASKIARDITAQKDANARFRLTASVFSHTSEGIVIVDPHGRIVDVNEAFCRITGFERPQIIGRTPDMFASSRQGPAEFEIILNALAQTGHWQGEAWSRRQDGESFASLVKISAVRNEQGQTQNYVVLVSDVTPLRRQQETLEHLAHFDALTDLPNRLLLSDRLVQAINASRRSDDWVAVLYLDLDGFKAVNDRLGHDAGDELLVLLARRVSSQLRETDTLARMGGDEFVAVLVGLRNHNECVQLVDRVLRVCTEPFFVKGESVQVSASIGVALYPQDNVDAEQLIRHADRAMYEAKQAGKNRYHLFDPDLHERARSRSEQLEDIARGLRCGEFELFYQPKVNMRSGQVIGVEALIRWRHPQRGLLSPAAFLPQTEGHQLAAELDRWVLDQALNRMAVWRAQGLDALTVSVNLNGRNLQQRGFAEALAATLASHPDAPPERLELELLETSALDDINDVAVVMQDCHRLGVRFAVDDFGTGYSSLVYLKRLPAETIKIDCSFVRDMLADRDDRAIVQGIVGLAHAFGRELIAEGVETVAHGCALLAMGCEQGQGFGIARPMPAEDLAAWIAGWQPPTEWTAAPAAK</sequence>
<feature type="domain" description="EAL" evidence="3">
    <location>
        <begin position="436"/>
        <end position="691"/>
    </location>
</feature>
<dbReference type="InterPro" id="IPR035919">
    <property type="entry name" value="EAL_sf"/>
</dbReference>
<dbReference type="GO" id="GO:0006355">
    <property type="term" value="P:regulation of DNA-templated transcription"/>
    <property type="evidence" value="ECO:0007669"/>
    <property type="project" value="InterPro"/>
</dbReference>
<dbReference type="AlphaFoldDB" id="F5REA7"/>
<evidence type="ECO:0000259" key="1">
    <source>
        <dbReference type="PROSITE" id="PS50112"/>
    </source>
</evidence>
<accession>F5REA7</accession>
<dbReference type="InterPro" id="IPR035965">
    <property type="entry name" value="PAS-like_dom_sf"/>
</dbReference>
<dbReference type="Gene3D" id="3.30.70.270">
    <property type="match status" value="1"/>
</dbReference>
<dbReference type="Pfam" id="PF00563">
    <property type="entry name" value="EAL"/>
    <property type="match status" value="1"/>
</dbReference>
<feature type="domain" description="PAS" evidence="1">
    <location>
        <begin position="137"/>
        <end position="183"/>
    </location>
</feature>
<dbReference type="STRING" id="1000565.METUNv1_02625"/>
<dbReference type="GO" id="GO:0003824">
    <property type="term" value="F:catalytic activity"/>
    <property type="evidence" value="ECO:0007669"/>
    <property type="project" value="UniProtKB-ARBA"/>
</dbReference>
<feature type="domain" description="GGDEF" evidence="4">
    <location>
        <begin position="294"/>
        <end position="427"/>
    </location>
</feature>
<organism evidence="5 6">
    <name type="scientific">Methyloversatilis universalis (strain ATCC BAA-1314 / DSM 25237 / JCM 13912 / CCUG 52030 / FAM5)</name>
    <dbReference type="NCBI Taxonomy" id="1000565"/>
    <lineage>
        <taxon>Bacteria</taxon>
        <taxon>Pseudomonadati</taxon>
        <taxon>Pseudomonadota</taxon>
        <taxon>Betaproteobacteria</taxon>
        <taxon>Nitrosomonadales</taxon>
        <taxon>Sterolibacteriaceae</taxon>
        <taxon>Methyloversatilis</taxon>
    </lineage>
</organism>
<dbReference type="InterPro" id="IPR052155">
    <property type="entry name" value="Biofilm_reg_signaling"/>
</dbReference>
<dbReference type="SMART" id="SM00086">
    <property type="entry name" value="PAC"/>
    <property type="match status" value="2"/>
</dbReference>
<reference evidence="5 6" key="1">
    <citation type="journal article" date="2011" name="J. Bacteriol.">
        <title>Genome sequence of Methyloversatilis universalis FAM5T, a methylotrophic representative of the order Rhodocyclales.</title>
        <authorList>
            <person name="Kittichotirat W."/>
            <person name="Good N.M."/>
            <person name="Hall R."/>
            <person name="Bringel F."/>
            <person name="Lajus A."/>
            <person name="Medigue C."/>
            <person name="Smalley N.E."/>
            <person name="Beck D."/>
            <person name="Bumgarner R."/>
            <person name="Vuilleumier S."/>
            <person name="Kalyuzhnaya M.G."/>
        </authorList>
    </citation>
    <scope>NUCLEOTIDE SEQUENCE [LARGE SCALE GENOMIC DNA]</scope>
    <source>
        <strain evidence="6">ATCC BAA-1314 / JCM 13912 / FAM5</strain>
    </source>
</reference>
<comment type="caution">
    <text evidence="5">The sequence shown here is derived from an EMBL/GenBank/DDBJ whole genome shotgun (WGS) entry which is preliminary data.</text>
</comment>
<evidence type="ECO:0000259" key="3">
    <source>
        <dbReference type="PROSITE" id="PS50883"/>
    </source>
</evidence>
<dbReference type="PROSITE" id="PS50113">
    <property type="entry name" value="PAC"/>
    <property type="match status" value="2"/>
</dbReference>
<dbReference type="Pfam" id="PF00989">
    <property type="entry name" value="PAS"/>
    <property type="match status" value="1"/>
</dbReference>
<dbReference type="InterPro" id="IPR029787">
    <property type="entry name" value="Nucleotide_cyclase"/>
</dbReference>
<dbReference type="Pfam" id="PF00990">
    <property type="entry name" value="GGDEF"/>
    <property type="match status" value="1"/>
</dbReference>
<dbReference type="Proteomes" id="UP000005019">
    <property type="component" value="Unassembled WGS sequence"/>
</dbReference>
<dbReference type="SMART" id="SM00267">
    <property type="entry name" value="GGDEF"/>
    <property type="match status" value="1"/>
</dbReference>
<feature type="domain" description="PAC" evidence="2">
    <location>
        <begin position="210"/>
        <end position="262"/>
    </location>
</feature>
<dbReference type="SMART" id="SM00052">
    <property type="entry name" value="EAL"/>
    <property type="match status" value="1"/>
</dbReference>